<dbReference type="CDD" id="cd01275">
    <property type="entry name" value="FHIT"/>
    <property type="match status" value="1"/>
</dbReference>
<keyword evidence="9" id="KW-0614">Plasmid</keyword>
<dbReference type="InterPro" id="IPR020084">
    <property type="entry name" value="NUDIX_hydrolase_CS"/>
</dbReference>
<feature type="short sequence motif" description="Histidine triad motif" evidence="5">
    <location>
        <begin position="189"/>
        <end position="193"/>
    </location>
</feature>
<dbReference type="InterPro" id="IPR039383">
    <property type="entry name" value="FHIT"/>
</dbReference>
<dbReference type="AlphaFoldDB" id="B9L4V1"/>
<accession>B9L4V1</accession>
<evidence type="ECO:0000313" key="9">
    <source>
        <dbReference type="EMBL" id="ACM06673.1"/>
    </source>
</evidence>
<reference evidence="9 10" key="1">
    <citation type="journal article" date="2009" name="PLoS ONE">
        <title>Complete genome sequence of the aerobic CO-oxidizing thermophile Thermomicrobium roseum.</title>
        <authorList>
            <person name="Wu D."/>
            <person name="Raymond J."/>
            <person name="Wu M."/>
            <person name="Chatterji S."/>
            <person name="Ren Q."/>
            <person name="Graham J.E."/>
            <person name="Bryant D.A."/>
            <person name="Robb F."/>
            <person name="Colman A."/>
            <person name="Tallon L.J."/>
            <person name="Badger J.H."/>
            <person name="Madupu R."/>
            <person name="Ward N.L."/>
            <person name="Eisen J.A."/>
        </authorList>
    </citation>
    <scope>NUCLEOTIDE SEQUENCE [LARGE SCALE GENOMIC DNA]</scope>
    <source>
        <strain evidence="10">ATCC 27502 / DSM 5159 / P-2</strain>
        <plasmid evidence="9">unnamed</plasmid>
    </source>
</reference>
<dbReference type="PANTHER" id="PTHR42997">
    <property type="entry name" value="HIT FAMILY HYDROLASE"/>
    <property type="match status" value="1"/>
</dbReference>
<dbReference type="Proteomes" id="UP000000447">
    <property type="component" value="Plasmid unnamed"/>
</dbReference>
<dbReference type="InterPro" id="IPR000086">
    <property type="entry name" value="NUDIX_hydrolase_dom"/>
</dbReference>
<dbReference type="eggNOG" id="COG1051">
    <property type="taxonomic scope" value="Bacteria"/>
</dbReference>
<sequence length="373" mass="40833">MGSAERPDEERSADRSSETGREQSGWTAPAVAAIALESDRELTKKCLGQTDHGARIDATEPGHVAGRGAEEMERLWAPWRLRYVEGEIRHRGCIFCEKPALGDDVGELILLRGRRAYLIMNLFPYNTGHAMAVPFDHVADLAELDPATIAELFELVAWLTTAQRRALRCDGFNIGLNLGAVAGAGISDHVHVHVVPRWQGDANFMPILANTMVIPELIPVTYAKLRAELELSAFGRADDLVVPQAGAVVWLPEERKLAIRRARDGTLVLPKGHIEPGEAAYRAALREVAEEMGLIAELIGWAGALEFEAGGKRRRVVYMLVQAKPGPAFAQHLGRDTVLMDVEEALAALSHEEVRELVATTMRRIGVPVGTSR</sequence>
<dbReference type="PROSITE" id="PS00893">
    <property type="entry name" value="NUDIX_BOX"/>
    <property type="match status" value="1"/>
</dbReference>
<evidence type="ECO:0000259" key="8">
    <source>
        <dbReference type="PROSITE" id="PS51462"/>
    </source>
</evidence>
<dbReference type="SUPFAM" id="SSF54197">
    <property type="entry name" value="HIT-like"/>
    <property type="match status" value="1"/>
</dbReference>
<evidence type="ECO:0000259" key="7">
    <source>
        <dbReference type="PROSITE" id="PS51084"/>
    </source>
</evidence>
<dbReference type="Pfam" id="PF00293">
    <property type="entry name" value="NUDIX"/>
    <property type="match status" value="1"/>
</dbReference>
<evidence type="ECO:0000256" key="5">
    <source>
        <dbReference type="PROSITE-ProRule" id="PRU00464"/>
    </source>
</evidence>
<evidence type="ECO:0000256" key="6">
    <source>
        <dbReference type="SAM" id="MobiDB-lite"/>
    </source>
</evidence>
<feature type="binding site" evidence="4">
    <location>
        <position position="193"/>
    </location>
    <ligand>
        <name>substrate</name>
    </ligand>
</feature>
<evidence type="ECO:0000256" key="3">
    <source>
        <dbReference type="PIRSR" id="PIRSR639383-1"/>
    </source>
</evidence>
<dbReference type="Pfam" id="PF01230">
    <property type="entry name" value="HIT"/>
    <property type="match status" value="1"/>
</dbReference>
<dbReference type="eggNOG" id="COG0537">
    <property type="taxonomic scope" value="Bacteria"/>
</dbReference>
<evidence type="ECO:0000256" key="2">
    <source>
        <dbReference type="ARBA" id="ARBA00022801"/>
    </source>
</evidence>
<evidence type="ECO:0000256" key="4">
    <source>
        <dbReference type="PIRSR" id="PIRSR639383-2"/>
    </source>
</evidence>
<dbReference type="GO" id="GO:0016787">
    <property type="term" value="F:hydrolase activity"/>
    <property type="evidence" value="ECO:0007669"/>
    <property type="project" value="UniProtKB-KW"/>
</dbReference>
<geneLocation type="plasmid" evidence="10">
    <name>Tros</name>
</geneLocation>
<keyword evidence="1" id="KW-0547">Nucleotide-binding</keyword>
<feature type="domain" description="HIT" evidence="7">
    <location>
        <begin position="94"/>
        <end position="204"/>
    </location>
</feature>
<feature type="active site" description="Tele-AMP-histidine intermediate" evidence="3">
    <location>
        <position position="191"/>
    </location>
</feature>
<dbReference type="InterPro" id="IPR052908">
    <property type="entry name" value="AP-4-A_phosphorylase"/>
</dbReference>
<dbReference type="Gene3D" id="3.30.428.10">
    <property type="entry name" value="HIT-like"/>
    <property type="match status" value="1"/>
</dbReference>
<dbReference type="InterPro" id="IPR036265">
    <property type="entry name" value="HIT-like_sf"/>
</dbReference>
<gene>
    <name evidence="9" type="ordered locus">trd_A0815</name>
</gene>
<dbReference type="SUPFAM" id="SSF55811">
    <property type="entry name" value="Nudix"/>
    <property type="match status" value="1"/>
</dbReference>
<dbReference type="GO" id="GO:0000166">
    <property type="term" value="F:nucleotide binding"/>
    <property type="evidence" value="ECO:0007669"/>
    <property type="project" value="UniProtKB-KW"/>
</dbReference>
<proteinExistence type="predicted"/>
<dbReference type="PROSITE" id="PS51462">
    <property type="entry name" value="NUDIX"/>
    <property type="match status" value="1"/>
</dbReference>
<dbReference type="EMBL" id="CP001276">
    <property type="protein sequence ID" value="ACM06673.1"/>
    <property type="molecule type" value="Genomic_DNA"/>
</dbReference>
<dbReference type="HOGENOM" id="CLU_063052_0_0_0"/>
<organism evidence="9 10">
    <name type="scientific">Thermomicrobium roseum (strain ATCC 27502 / DSM 5159 / P-2)</name>
    <dbReference type="NCBI Taxonomy" id="309801"/>
    <lineage>
        <taxon>Bacteria</taxon>
        <taxon>Pseudomonadati</taxon>
        <taxon>Thermomicrobiota</taxon>
        <taxon>Thermomicrobia</taxon>
        <taxon>Thermomicrobiales</taxon>
        <taxon>Thermomicrobiaceae</taxon>
        <taxon>Thermomicrobium</taxon>
    </lineage>
</organism>
<dbReference type="Gene3D" id="3.90.79.10">
    <property type="entry name" value="Nucleoside Triphosphate Pyrophosphohydrolase"/>
    <property type="match status" value="1"/>
</dbReference>
<keyword evidence="2" id="KW-0378">Hydrolase</keyword>
<keyword evidence="10" id="KW-1185">Reference proteome</keyword>
<dbReference type="PANTHER" id="PTHR42997:SF1">
    <property type="entry name" value="AP-4-A PHOSPHORYLASE"/>
    <property type="match status" value="1"/>
</dbReference>
<evidence type="ECO:0000313" key="10">
    <source>
        <dbReference type="Proteomes" id="UP000000447"/>
    </source>
</evidence>
<name>B9L4V1_THERP</name>
<dbReference type="KEGG" id="tro:trd_A0815"/>
<dbReference type="InterPro" id="IPR015797">
    <property type="entry name" value="NUDIX_hydrolase-like_dom_sf"/>
</dbReference>
<feature type="region of interest" description="Disordered" evidence="6">
    <location>
        <begin position="1"/>
        <end position="28"/>
    </location>
</feature>
<dbReference type="InterPro" id="IPR011146">
    <property type="entry name" value="HIT-like"/>
</dbReference>
<protein>
    <submittedName>
        <fullName evidence="9">Histidine triad</fullName>
    </submittedName>
</protein>
<feature type="compositionally biased region" description="Basic and acidic residues" evidence="6">
    <location>
        <begin position="1"/>
        <end position="21"/>
    </location>
</feature>
<feature type="domain" description="Nudix hydrolase" evidence="8">
    <location>
        <begin position="240"/>
        <end position="362"/>
    </location>
</feature>
<feature type="binding site" evidence="4">
    <location>
        <position position="121"/>
    </location>
    <ligand>
        <name>substrate</name>
    </ligand>
</feature>
<dbReference type="PROSITE" id="PS51084">
    <property type="entry name" value="HIT_2"/>
    <property type="match status" value="1"/>
</dbReference>
<evidence type="ECO:0000256" key="1">
    <source>
        <dbReference type="ARBA" id="ARBA00022741"/>
    </source>
</evidence>